<dbReference type="RefSeq" id="WP_200760085.1">
    <property type="nucleotide sequence ID" value="NZ_AP023366.1"/>
</dbReference>
<comment type="similarity">
    <text evidence="2 7">Belongs to the aspartate/ornithine carbamoyltransferase superfamily. ATCase family.</text>
</comment>
<dbReference type="InterPro" id="IPR006130">
    <property type="entry name" value="Asp/Orn_carbamoylTrfase"/>
</dbReference>
<feature type="binding site" evidence="7">
    <location>
        <position position="53"/>
    </location>
    <ligand>
        <name>carbamoyl phosphate</name>
        <dbReference type="ChEBI" id="CHEBI:58228"/>
    </ligand>
</feature>
<feature type="domain" description="Aspartate/ornithine carbamoyltransferase Asp/Orn-binding" evidence="8">
    <location>
        <begin position="151"/>
        <end position="300"/>
    </location>
</feature>
<dbReference type="KEGG" id="eff:skT53_10270"/>
<comment type="function">
    <text evidence="5 7">Catalyzes the condensation of carbamoyl phosphate and aspartate to form carbamoyl aspartate and inorganic phosphate, the committed step in the de novo pyrimidine nucleotide biosynthesis pathway.</text>
</comment>
<feature type="binding site" evidence="7">
    <location>
        <position position="83"/>
    </location>
    <ligand>
        <name>L-aspartate</name>
        <dbReference type="ChEBI" id="CHEBI:29991"/>
    </ligand>
</feature>
<dbReference type="InterPro" id="IPR006132">
    <property type="entry name" value="Asp/Orn_carbamoyltranf_P-bd"/>
</dbReference>
<dbReference type="FunFam" id="3.40.50.1370:FF:000002">
    <property type="entry name" value="Aspartate carbamoyltransferase 2"/>
    <property type="match status" value="1"/>
</dbReference>
<proteinExistence type="inferred from homology"/>
<dbReference type="GO" id="GO:0016597">
    <property type="term" value="F:amino acid binding"/>
    <property type="evidence" value="ECO:0007669"/>
    <property type="project" value="InterPro"/>
</dbReference>
<evidence type="ECO:0000313" key="11">
    <source>
        <dbReference type="Proteomes" id="UP000593802"/>
    </source>
</evidence>
<sequence length="321" mass="35323">MERHILGAKQFDRSQLEELFAAAQGMEMVTRSGGSHLLNGKVMASLFFEPSTRTRFSFESAMTRLGGHVISTENASQFSSAIKGETLEDSIRVISSYADVIVIRHNEIGAASRAAKVSRVPILNAGDGAGEHPTQALLDLYTIQKELGGIDGISIAMVGDLTYGRTVHSLAYVLANFKDITIYFTAPENTPIPQQVKDYLTAKEVRFYENGNLPEVAAKVDVLYQTRVQKERFPTQAEYEKAAGRYIVNGQLLDRMKQSAIVMHPLPRAGEIVPEVDDDPRAAYFRQAENGVYVRMALLAQAVGVRPPQAGKRPDPNLLIV</sequence>
<dbReference type="PANTHER" id="PTHR45753">
    <property type="entry name" value="ORNITHINE CARBAMOYLTRANSFERASE, MITOCHONDRIAL"/>
    <property type="match status" value="1"/>
</dbReference>
<feature type="binding site" evidence="7">
    <location>
        <position position="267"/>
    </location>
    <ligand>
        <name>carbamoyl phosphate</name>
        <dbReference type="ChEBI" id="CHEBI:58228"/>
    </ligand>
</feature>
<keyword evidence="4 7" id="KW-0665">Pyrimidine biosynthesis</keyword>
<evidence type="ECO:0000256" key="5">
    <source>
        <dbReference type="ARBA" id="ARBA00043884"/>
    </source>
</evidence>
<dbReference type="GO" id="GO:0004070">
    <property type="term" value="F:aspartate carbamoyltransferase activity"/>
    <property type="evidence" value="ECO:0007669"/>
    <property type="project" value="UniProtKB-UniRule"/>
</dbReference>
<dbReference type="SUPFAM" id="SSF53671">
    <property type="entry name" value="Aspartate/ornithine carbamoyltransferase"/>
    <property type="match status" value="1"/>
</dbReference>
<evidence type="ECO:0000256" key="7">
    <source>
        <dbReference type="HAMAP-Rule" id="MF_00001"/>
    </source>
</evidence>
<dbReference type="Gene3D" id="3.40.50.1370">
    <property type="entry name" value="Aspartate/ornithine carbamoyltransferase"/>
    <property type="match status" value="2"/>
</dbReference>
<evidence type="ECO:0000256" key="2">
    <source>
        <dbReference type="ARBA" id="ARBA00008896"/>
    </source>
</evidence>
<feature type="binding site" evidence="7">
    <location>
        <position position="54"/>
    </location>
    <ligand>
        <name>carbamoyl phosphate</name>
        <dbReference type="ChEBI" id="CHEBI:58228"/>
    </ligand>
</feature>
<dbReference type="Pfam" id="PF00185">
    <property type="entry name" value="OTCace"/>
    <property type="match status" value="1"/>
</dbReference>
<evidence type="ECO:0000256" key="4">
    <source>
        <dbReference type="ARBA" id="ARBA00022975"/>
    </source>
</evidence>
<accession>A0A7I8D9K4</accession>
<dbReference type="NCBIfam" id="TIGR00670">
    <property type="entry name" value="asp_carb_tr"/>
    <property type="match status" value="1"/>
</dbReference>
<feature type="binding site" evidence="7">
    <location>
        <position position="266"/>
    </location>
    <ligand>
        <name>carbamoyl phosphate</name>
        <dbReference type="ChEBI" id="CHEBI:58228"/>
    </ligand>
</feature>
<dbReference type="Proteomes" id="UP000593802">
    <property type="component" value="Chromosome"/>
</dbReference>
<dbReference type="Pfam" id="PF02729">
    <property type="entry name" value="OTCace_N"/>
    <property type="match status" value="1"/>
</dbReference>
<feature type="binding site" evidence="7">
    <location>
        <position position="104"/>
    </location>
    <ligand>
        <name>carbamoyl phosphate</name>
        <dbReference type="ChEBI" id="CHEBI:58228"/>
    </ligand>
</feature>
<evidence type="ECO:0000313" key="10">
    <source>
        <dbReference type="EMBL" id="BCJ86042.1"/>
    </source>
</evidence>
<dbReference type="EC" id="2.1.3.2" evidence="7"/>
<dbReference type="UniPathway" id="UPA00070">
    <property type="reaction ID" value="UER00116"/>
</dbReference>
<protein>
    <recommendedName>
        <fullName evidence="7">Aspartate carbamoyltransferase</fullName>
        <ecNumber evidence="7">2.1.3.2</ecNumber>
    </recommendedName>
    <alternativeName>
        <fullName evidence="7">Aspartate transcarbamylase</fullName>
        <shortName evidence="7">ATCase</shortName>
    </alternativeName>
</protein>
<dbReference type="PROSITE" id="PS00097">
    <property type="entry name" value="CARBAMOYLTRANSFERASE"/>
    <property type="match status" value="1"/>
</dbReference>
<dbReference type="PRINTS" id="PR00100">
    <property type="entry name" value="AOTCASE"/>
</dbReference>
<dbReference type="NCBIfam" id="NF002032">
    <property type="entry name" value="PRK00856.1"/>
    <property type="match status" value="1"/>
</dbReference>
<name>A0A7I8D9K4_9BACL</name>
<feature type="binding site" evidence="7">
    <location>
        <position position="135"/>
    </location>
    <ligand>
        <name>carbamoyl phosphate</name>
        <dbReference type="ChEBI" id="CHEBI:58228"/>
    </ligand>
</feature>
<evidence type="ECO:0000259" key="8">
    <source>
        <dbReference type="Pfam" id="PF00185"/>
    </source>
</evidence>
<dbReference type="GO" id="GO:0006520">
    <property type="term" value="P:amino acid metabolic process"/>
    <property type="evidence" value="ECO:0007669"/>
    <property type="project" value="InterPro"/>
</dbReference>
<evidence type="ECO:0000256" key="1">
    <source>
        <dbReference type="ARBA" id="ARBA00004852"/>
    </source>
</evidence>
<comment type="catalytic activity">
    <reaction evidence="6 7">
        <text>carbamoyl phosphate + L-aspartate = N-carbamoyl-L-aspartate + phosphate + H(+)</text>
        <dbReference type="Rhea" id="RHEA:20013"/>
        <dbReference type="ChEBI" id="CHEBI:15378"/>
        <dbReference type="ChEBI" id="CHEBI:29991"/>
        <dbReference type="ChEBI" id="CHEBI:32814"/>
        <dbReference type="ChEBI" id="CHEBI:43474"/>
        <dbReference type="ChEBI" id="CHEBI:58228"/>
        <dbReference type="EC" id="2.1.3.2"/>
    </reaction>
</comment>
<gene>
    <name evidence="7" type="primary">pyrB</name>
    <name evidence="10" type="ORF">skT53_10270</name>
</gene>
<organism evidence="10 11">
    <name type="scientific">Effusibacillus dendaii</name>
    <dbReference type="NCBI Taxonomy" id="2743772"/>
    <lineage>
        <taxon>Bacteria</taxon>
        <taxon>Bacillati</taxon>
        <taxon>Bacillota</taxon>
        <taxon>Bacilli</taxon>
        <taxon>Bacillales</taxon>
        <taxon>Alicyclobacillaceae</taxon>
        <taxon>Effusibacillus</taxon>
    </lineage>
</organism>
<dbReference type="AlphaFoldDB" id="A0A7I8D9K4"/>
<feature type="binding site" evidence="7">
    <location>
        <position position="165"/>
    </location>
    <ligand>
        <name>L-aspartate</name>
        <dbReference type="ChEBI" id="CHEBI:29991"/>
    </ligand>
</feature>
<dbReference type="HAMAP" id="MF_00001">
    <property type="entry name" value="Asp_carb_tr"/>
    <property type="match status" value="1"/>
</dbReference>
<keyword evidence="11" id="KW-1185">Reference proteome</keyword>
<dbReference type="InterPro" id="IPR002082">
    <property type="entry name" value="Asp_carbamoyltransf"/>
</dbReference>
<evidence type="ECO:0000256" key="3">
    <source>
        <dbReference type="ARBA" id="ARBA00022679"/>
    </source>
</evidence>
<reference evidence="10 11" key="1">
    <citation type="submission" date="2020-08" db="EMBL/GenBank/DDBJ databases">
        <title>Complete Genome Sequence of Effusibacillus dendaii Strain skT53, Isolated from Farmland soil.</title>
        <authorList>
            <person name="Konishi T."/>
            <person name="Kawasaki H."/>
        </authorList>
    </citation>
    <scope>NUCLEOTIDE SEQUENCE [LARGE SCALE GENOMIC DNA]</scope>
    <source>
        <strain evidence="11">skT53</strain>
    </source>
</reference>
<evidence type="ECO:0000259" key="9">
    <source>
        <dbReference type="Pfam" id="PF02729"/>
    </source>
</evidence>
<dbReference type="GO" id="GO:0044205">
    <property type="term" value="P:'de novo' UMP biosynthetic process"/>
    <property type="evidence" value="ECO:0007669"/>
    <property type="project" value="UniProtKB-UniRule"/>
</dbReference>
<feature type="binding site" evidence="7">
    <location>
        <position position="227"/>
    </location>
    <ligand>
        <name>L-aspartate</name>
        <dbReference type="ChEBI" id="CHEBI:29991"/>
    </ligand>
</feature>
<feature type="binding site" evidence="7">
    <location>
        <position position="132"/>
    </location>
    <ligand>
        <name>carbamoyl phosphate</name>
        <dbReference type="ChEBI" id="CHEBI:58228"/>
    </ligand>
</feature>
<keyword evidence="3 7" id="KW-0808">Transferase</keyword>
<dbReference type="PANTHER" id="PTHR45753:SF6">
    <property type="entry name" value="ASPARTATE CARBAMOYLTRANSFERASE"/>
    <property type="match status" value="1"/>
</dbReference>
<comment type="pathway">
    <text evidence="1 7">Pyrimidine metabolism; UMP biosynthesis via de novo pathway; (S)-dihydroorotate from bicarbonate: step 2/3.</text>
</comment>
<dbReference type="EMBL" id="AP023366">
    <property type="protein sequence ID" value="BCJ86042.1"/>
    <property type="molecule type" value="Genomic_DNA"/>
</dbReference>
<comment type="subunit">
    <text evidence="7">Heterododecamer (2C3:3R2) of six catalytic PyrB chains organized as two trimers (C3), and six regulatory PyrI chains organized as three dimers (R2).</text>
</comment>
<dbReference type="InterPro" id="IPR006131">
    <property type="entry name" value="Asp_carbamoyltransf_Asp/Orn-bd"/>
</dbReference>
<evidence type="ECO:0000256" key="6">
    <source>
        <dbReference type="ARBA" id="ARBA00048859"/>
    </source>
</evidence>
<dbReference type="InterPro" id="IPR036901">
    <property type="entry name" value="Asp/Orn_carbamoylTrfase_sf"/>
</dbReference>
<dbReference type="GO" id="GO:0006207">
    <property type="term" value="P:'de novo' pyrimidine nucleobase biosynthetic process"/>
    <property type="evidence" value="ECO:0007669"/>
    <property type="project" value="InterPro"/>
</dbReference>
<feature type="domain" description="Aspartate/ornithine carbamoyltransferase carbamoyl-P binding" evidence="9">
    <location>
        <begin position="3"/>
        <end position="144"/>
    </location>
</feature>
<dbReference type="PRINTS" id="PR00101">
    <property type="entry name" value="ATCASE"/>
</dbReference>